<evidence type="ECO:0000256" key="1">
    <source>
        <dbReference type="ARBA" id="ARBA00004651"/>
    </source>
</evidence>
<feature type="transmembrane region" description="Helical" evidence="14">
    <location>
        <begin position="441"/>
        <end position="462"/>
    </location>
</feature>
<comment type="catalytic activity">
    <reaction evidence="12">
        <text>L-proline(in) + Na(+)(in) = L-proline(out) + Na(+)(out)</text>
        <dbReference type="Rhea" id="RHEA:28967"/>
        <dbReference type="ChEBI" id="CHEBI:29101"/>
        <dbReference type="ChEBI" id="CHEBI:60039"/>
    </reaction>
</comment>
<sequence>MLDDNNTLAWLVLGALFGYFLLTTWLGKRGSVHSKSMKGFAIAKGKVSPWIVGISFGASYASANLFIGVPGWAYTYGAPVLWYSLGCFGVSWIGLLLFAKTFWEQGQKKEGSLTLPQWLGIRYQSKALQVIVAVLILFNIYYIVAQNVGLATMFETIIGIPYTWGIIIGVTITIVYVSMGGAFAQLITDGIQGMVMSVISVLLFISMLWSIGGGWNVLGNLQTQMGAIDGSMLASTSQDGPFHSVFAILSIQWLLFSFALLPHLMNKVLTVEKKEDLRKFTLSSGITLFVLSTFSVFAGMAARITVPNLSTPDSAVPAYIMEVFPTILVILLLVGIVSAILSTTDSLYLGMTTSIGNDLYKVLVVPILYKNKDTSIKNLDQKSVRVSRISLIVIGGVSLYMSIDRPDSLALLAQIGTSAILSGIAAPITLSYFWKKAHRTGALASVVLGPTCFIFLVGTGINEQVFEAMFYSSLLGYTAMIFISVLAPYLEKQKKTYYLKRHAR</sequence>
<keyword evidence="9" id="KW-0406">Ion transport</keyword>
<evidence type="ECO:0000313" key="15">
    <source>
        <dbReference type="EMBL" id="MBP1971133.1"/>
    </source>
</evidence>
<evidence type="ECO:0000256" key="3">
    <source>
        <dbReference type="ARBA" id="ARBA00022448"/>
    </source>
</evidence>
<name>A0ABS4IJK9_9BACI</name>
<organism evidence="15 16">
    <name type="scientific">Virgibacillus natechei</name>
    <dbReference type="NCBI Taxonomy" id="1216297"/>
    <lineage>
        <taxon>Bacteria</taxon>
        <taxon>Bacillati</taxon>
        <taxon>Bacillota</taxon>
        <taxon>Bacilli</taxon>
        <taxon>Bacillales</taxon>
        <taxon>Bacillaceae</taxon>
        <taxon>Virgibacillus</taxon>
    </lineage>
</organism>
<evidence type="ECO:0000256" key="14">
    <source>
        <dbReference type="SAM" id="Phobius"/>
    </source>
</evidence>
<dbReference type="PROSITE" id="PS50283">
    <property type="entry name" value="NA_SOLUT_SYMP_3"/>
    <property type="match status" value="1"/>
</dbReference>
<feature type="transmembrane region" description="Helical" evidence="14">
    <location>
        <begin position="386"/>
        <end position="403"/>
    </location>
</feature>
<gene>
    <name evidence="15" type="ORF">J2Z83_003272</name>
</gene>
<dbReference type="Proteomes" id="UP001519345">
    <property type="component" value="Unassembled WGS sequence"/>
</dbReference>
<evidence type="ECO:0000256" key="5">
    <source>
        <dbReference type="ARBA" id="ARBA00022692"/>
    </source>
</evidence>
<feature type="transmembrane region" description="Helical" evidence="14">
    <location>
        <begin position="80"/>
        <end position="99"/>
    </location>
</feature>
<feature type="transmembrane region" description="Helical" evidence="14">
    <location>
        <begin position="194"/>
        <end position="215"/>
    </location>
</feature>
<feature type="transmembrane region" description="Helical" evidence="14">
    <location>
        <begin position="282"/>
        <end position="306"/>
    </location>
</feature>
<feature type="transmembrane region" description="Helical" evidence="14">
    <location>
        <begin position="468"/>
        <end position="490"/>
    </location>
</feature>
<comment type="subcellular location">
    <subcellularLocation>
        <location evidence="1">Cell membrane</location>
        <topology evidence="1">Multi-pass membrane protein</topology>
    </subcellularLocation>
</comment>
<evidence type="ECO:0000256" key="6">
    <source>
        <dbReference type="ARBA" id="ARBA00022847"/>
    </source>
</evidence>
<evidence type="ECO:0000256" key="12">
    <source>
        <dbReference type="ARBA" id="ARBA00033708"/>
    </source>
</evidence>
<keyword evidence="16" id="KW-1185">Reference proteome</keyword>
<protein>
    <submittedName>
        <fullName evidence="15">SSS family transporter</fullName>
    </submittedName>
</protein>
<feature type="transmembrane region" description="Helical" evidence="14">
    <location>
        <begin position="47"/>
        <end position="74"/>
    </location>
</feature>
<evidence type="ECO:0000313" key="16">
    <source>
        <dbReference type="Proteomes" id="UP001519345"/>
    </source>
</evidence>
<evidence type="ECO:0000256" key="8">
    <source>
        <dbReference type="ARBA" id="ARBA00023053"/>
    </source>
</evidence>
<feature type="transmembrane region" description="Helical" evidence="14">
    <location>
        <begin position="127"/>
        <end position="144"/>
    </location>
</feature>
<dbReference type="RefSeq" id="WP_245301653.1">
    <property type="nucleotide sequence ID" value="NZ_CP110224.1"/>
</dbReference>
<reference evidence="15 16" key="1">
    <citation type="submission" date="2021-03" db="EMBL/GenBank/DDBJ databases">
        <title>Genomic Encyclopedia of Type Strains, Phase IV (KMG-IV): sequencing the most valuable type-strain genomes for metagenomic binning, comparative biology and taxonomic classification.</title>
        <authorList>
            <person name="Goeker M."/>
        </authorList>
    </citation>
    <scope>NUCLEOTIDE SEQUENCE [LARGE SCALE GENOMIC DNA]</scope>
    <source>
        <strain evidence="15 16">DSM 25609</strain>
    </source>
</reference>
<feature type="transmembrane region" description="Helical" evidence="14">
    <location>
        <begin position="164"/>
        <end position="187"/>
    </location>
</feature>
<evidence type="ECO:0000256" key="4">
    <source>
        <dbReference type="ARBA" id="ARBA00022475"/>
    </source>
</evidence>
<accession>A0ABS4IJK9</accession>
<dbReference type="PANTHER" id="PTHR48086">
    <property type="entry name" value="SODIUM/PROLINE SYMPORTER-RELATED"/>
    <property type="match status" value="1"/>
</dbReference>
<dbReference type="PANTHER" id="PTHR48086:SF3">
    <property type="entry name" value="SODIUM_PROLINE SYMPORTER"/>
    <property type="match status" value="1"/>
</dbReference>
<dbReference type="Pfam" id="PF00474">
    <property type="entry name" value="SSF"/>
    <property type="match status" value="1"/>
</dbReference>
<feature type="transmembrane region" description="Helical" evidence="14">
    <location>
        <begin position="409"/>
        <end position="434"/>
    </location>
</feature>
<dbReference type="Gene3D" id="1.20.1730.10">
    <property type="entry name" value="Sodium/glucose cotransporter"/>
    <property type="match status" value="1"/>
</dbReference>
<keyword evidence="11" id="KW-0739">Sodium transport</keyword>
<keyword evidence="3" id="KW-0813">Transport</keyword>
<evidence type="ECO:0000256" key="7">
    <source>
        <dbReference type="ARBA" id="ARBA00022989"/>
    </source>
</evidence>
<proteinExistence type="inferred from homology"/>
<keyword evidence="7 14" id="KW-1133">Transmembrane helix</keyword>
<feature type="transmembrane region" description="Helical" evidence="14">
    <location>
        <begin position="318"/>
        <end position="341"/>
    </location>
</feature>
<keyword evidence="8" id="KW-0915">Sodium</keyword>
<feature type="transmembrane region" description="Helical" evidence="14">
    <location>
        <begin position="6"/>
        <end position="26"/>
    </location>
</feature>
<keyword evidence="10 14" id="KW-0472">Membrane</keyword>
<feature type="transmembrane region" description="Helical" evidence="14">
    <location>
        <begin position="242"/>
        <end position="261"/>
    </location>
</feature>
<keyword evidence="4" id="KW-1003">Cell membrane</keyword>
<evidence type="ECO:0000256" key="11">
    <source>
        <dbReference type="ARBA" id="ARBA00023201"/>
    </source>
</evidence>
<keyword evidence="6" id="KW-0769">Symport</keyword>
<evidence type="ECO:0000256" key="10">
    <source>
        <dbReference type="ARBA" id="ARBA00023136"/>
    </source>
</evidence>
<comment type="similarity">
    <text evidence="2 13">Belongs to the sodium:solute symporter (SSF) (TC 2.A.21) family.</text>
</comment>
<comment type="caution">
    <text evidence="15">The sequence shown here is derived from an EMBL/GenBank/DDBJ whole genome shotgun (WGS) entry which is preliminary data.</text>
</comment>
<dbReference type="CDD" id="cd10322">
    <property type="entry name" value="SLC5sbd"/>
    <property type="match status" value="1"/>
</dbReference>
<evidence type="ECO:0000256" key="2">
    <source>
        <dbReference type="ARBA" id="ARBA00006434"/>
    </source>
</evidence>
<dbReference type="InterPro" id="IPR001734">
    <property type="entry name" value="Na/solute_symporter"/>
</dbReference>
<evidence type="ECO:0000256" key="9">
    <source>
        <dbReference type="ARBA" id="ARBA00023065"/>
    </source>
</evidence>
<evidence type="ECO:0000256" key="13">
    <source>
        <dbReference type="RuleBase" id="RU362091"/>
    </source>
</evidence>
<keyword evidence="5 14" id="KW-0812">Transmembrane</keyword>
<dbReference type="InterPro" id="IPR038377">
    <property type="entry name" value="Na/Glc_symporter_sf"/>
</dbReference>
<dbReference type="EMBL" id="JAGGKX010000021">
    <property type="protein sequence ID" value="MBP1971133.1"/>
    <property type="molecule type" value="Genomic_DNA"/>
</dbReference>
<dbReference type="InterPro" id="IPR050277">
    <property type="entry name" value="Sodium:Solute_Symporter"/>
</dbReference>